<feature type="domain" description="GH18" evidence="3">
    <location>
        <begin position="74"/>
        <end position="430"/>
    </location>
</feature>
<evidence type="ECO:0000256" key="2">
    <source>
        <dbReference type="SAM" id="SignalP"/>
    </source>
</evidence>
<dbReference type="GO" id="GO:0008061">
    <property type="term" value="F:chitin binding"/>
    <property type="evidence" value="ECO:0007669"/>
    <property type="project" value="InterPro"/>
</dbReference>
<keyword evidence="2" id="KW-0732">Signal</keyword>
<reference evidence="4 5" key="1">
    <citation type="journal article" date="2021" name="Elife">
        <title>Chloroplast acquisition without the gene transfer in kleptoplastic sea slugs, Plakobranchus ocellatus.</title>
        <authorList>
            <person name="Maeda T."/>
            <person name="Takahashi S."/>
            <person name="Yoshida T."/>
            <person name="Shimamura S."/>
            <person name="Takaki Y."/>
            <person name="Nagai Y."/>
            <person name="Toyoda A."/>
            <person name="Suzuki Y."/>
            <person name="Arimoto A."/>
            <person name="Ishii H."/>
            <person name="Satoh N."/>
            <person name="Nishiyama T."/>
            <person name="Hasebe M."/>
            <person name="Maruyama T."/>
            <person name="Minagawa J."/>
            <person name="Obokata J."/>
            <person name="Shigenobu S."/>
        </authorList>
    </citation>
    <scope>NUCLEOTIDE SEQUENCE [LARGE SCALE GENOMIC DNA]</scope>
</reference>
<feature type="transmembrane region" description="Helical" evidence="1">
    <location>
        <begin position="450"/>
        <end position="470"/>
    </location>
</feature>
<dbReference type="InterPro" id="IPR001223">
    <property type="entry name" value="Glyco_hydro18_cat"/>
</dbReference>
<dbReference type="EMBL" id="BMAT01006524">
    <property type="protein sequence ID" value="GFS14384.1"/>
    <property type="molecule type" value="Genomic_DNA"/>
</dbReference>
<dbReference type="Gene3D" id="3.20.20.80">
    <property type="entry name" value="Glycosidases"/>
    <property type="match status" value="1"/>
</dbReference>
<feature type="chain" id="PRO_5043439138" evidence="2">
    <location>
        <begin position="25"/>
        <end position="475"/>
    </location>
</feature>
<evidence type="ECO:0000256" key="1">
    <source>
        <dbReference type="SAM" id="Phobius"/>
    </source>
</evidence>
<evidence type="ECO:0000259" key="3">
    <source>
        <dbReference type="PROSITE" id="PS51910"/>
    </source>
</evidence>
<dbReference type="InterPro" id="IPR017853">
    <property type="entry name" value="GH"/>
</dbReference>
<dbReference type="SMART" id="SM00636">
    <property type="entry name" value="Glyco_18"/>
    <property type="match status" value="1"/>
</dbReference>
<keyword evidence="1" id="KW-0472">Membrane</keyword>
<dbReference type="PROSITE" id="PS51910">
    <property type="entry name" value="GH18_2"/>
    <property type="match status" value="1"/>
</dbReference>
<gene>
    <name evidence="4" type="ORF">ElyMa_003161600</name>
</gene>
<dbReference type="GO" id="GO:0004568">
    <property type="term" value="F:chitinase activity"/>
    <property type="evidence" value="ECO:0007669"/>
    <property type="project" value="TreeGrafter"/>
</dbReference>
<dbReference type="InterPro" id="IPR011583">
    <property type="entry name" value="Chitinase_II/V-like_cat"/>
</dbReference>
<dbReference type="PANTHER" id="PTHR11177">
    <property type="entry name" value="CHITINASE"/>
    <property type="match status" value="1"/>
</dbReference>
<dbReference type="InterPro" id="IPR050314">
    <property type="entry name" value="Glycosyl_Hydrlase_18"/>
</dbReference>
<keyword evidence="1" id="KW-0812">Transmembrane</keyword>
<comment type="caution">
    <text evidence="4">The sequence shown here is derived from an EMBL/GenBank/DDBJ whole genome shotgun (WGS) entry which is preliminary data.</text>
</comment>
<keyword evidence="1" id="KW-1133">Transmembrane helix</keyword>
<dbReference type="AlphaFoldDB" id="A0AAV4IV03"/>
<dbReference type="GO" id="GO:0006032">
    <property type="term" value="P:chitin catabolic process"/>
    <property type="evidence" value="ECO:0007669"/>
    <property type="project" value="TreeGrafter"/>
</dbReference>
<evidence type="ECO:0000313" key="4">
    <source>
        <dbReference type="EMBL" id="GFS14384.1"/>
    </source>
</evidence>
<name>A0AAV4IV03_9GAST</name>
<organism evidence="4 5">
    <name type="scientific">Elysia marginata</name>
    <dbReference type="NCBI Taxonomy" id="1093978"/>
    <lineage>
        <taxon>Eukaryota</taxon>
        <taxon>Metazoa</taxon>
        <taxon>Spiralia</taxon>
        <taxon>Lophotrochozoa</taxon>
        <taxon>Mollusca</taxon>
        <taxon>Gastropoda</taxon>
        <taxon>Heterobranchia</taxon>
        <taxon>Euthyneura</taxon>
        <taxon>Panpulmonata</taxon>
        <taxon>Sacoglossa</taxon>
        <taxon>Placobranchoidea</taxon>
        <taxon>Plakobranchidae</taxon>
        <taxon>Elysia</taxon>
    </lineage>
</organism>
<dbReference type="GO" id="GO:0005576">
    <property type="term" value="C:extracellular region"/>
    <property type="evidence" value="ECO:0007669"/>
    <property type="project" value="TreeGrafter"/>
</dbReference>
<dbReference type="Pfam" id="PF00704">
    <property type="entry name" value="Glyco_hydro_18"/>
    <property type="match status" value="1"/>
</dbReference>
<proteinExistence type="predicted"/>
<sequence length="475" mass="52573">MKNIIAVVTLVLGAINFNLHLGNSLLAPQSASANQSAAVSVGTSQGAGGTNRIGTLSNYSSKVGNYTQPPPRLDRVVCNYDISAENRTGAAKFKIENLNVHHCTDLYYDYARLDSFPVEVDVPSLFSHWNFRSFEPTPSYSTLNDHKLAKPNLETFVIVSESGEKTHAPRKAPIVNKGVLKEAERPGLSPGLTFKDLVEHEDQLLTFSNWVVYLLRLWGFDGLAVRWPADVGPELLHTLLRTLRSRFRHDLKPSKRGGVRQSETLKLAVLLDTNKGDWLRVYDMQAISKLVDQITLEAVDGRQSYNRTLETIIRQPLYYKNGGNTPPGSITQPVDPHERLTIEEAVKLVVAAGVTRRKVNLAISLVIASGDRWISFEDAESIGQKIEYLKSQRIGGVALFSQSEDDFSGAFCGLGKFPLSSTAFLEGDIQVNKLLLLPWQRYLSGQTRLVLAQAWCFVATCTVFVTTIVLTDQGV</sequence>
<dbReference type="SUPFAM" id="SSF51445">
    <property type="entry name" value="(Trans)glycosidases"/>
    <property type="match status" value="1"/>
</dbReference>
<dbReference type="PANTHER" id="PTHR11177:SF144">
    <property type="entry name" value="CHITINASE 5"/>
    <property type="match status" value="1"/>
</dbReference>
<protein>
    <submittedName>
        <fullName evidence="4">Chitinase-3-like protein 1</fullName>
    </submittedName>
</protein>
<dbReference type="Proteomes" id="UP000762676">
    <property type="component" value="Unassembled WGS sequence"/>
</dbReference>
<dbReference type="GO" id="GO:0005975">
    <property type="term" value="P:carbohydrate metabolic process"/>
    <property type="evidence" value="ECO:0007669"/>
    <property type="project" value="InterPro"/>
</dbReference>
<evidence type="ECO:0000313" key="5">
    <source>
        <dbReference type="Proteomes" id="UP000762676"/>
    </source>
</evidence>
<accession>A0AAV4IV03</accession>
<feature type="signal peptide" evidence="2">
    <location>
        <begin position="1"/>
        <end position="24"/>
    </location>
</feature>
<keyword evidence="5" id="KW-1185">Reference proteome</keyword>